<dbReference type="WBParaSite" id="RSKR_0000187325.1">
    <property type="protein sequence ID" value="RSKR_0000187325.1"/>
    <property type="gene ID" value="RSKR_0000187325"/>
</dbReference>
<sequence>MLFTNKECMEMALTQPHILKTCLVEEFTSVAFAKTNRKYYNCCNKLNVYNFVGVGGSKYFHTYKNIFSIRGSQFYGTMFGIDFNNQTELYSLLEEIPLEWCSNIVNLSIYVFICQENMFSGTKNLLAYLYCILFKKLHYTKNWYFYLGDDNQFRNDVNFNSSYEDINYTEMLLGILYNTHSSSINNLHISYNGIQTTMQLLSNQVNEEKIKKNFPNLKEISLELILLNARTFDVADYVQFFNAINNSESLFFKVKAIVPSFLHDDINVNTVKFLAQKYRNEKILLRFQTIHAALGMLPFEPLPENCDVEIRYNLKSESDKFYFCSAFSNFKLSQINLTSFEIDMTFNGSNVTDLEIQKFKNNICSLPPHLKKLSFMGIWFDISDIGENLSNAYPKLQKLELTTFLRHNYYKDFKANYFVSFSNLEMLTLNCIHFKEFIYPSSLKVLELICESYEQTIPNPRYGNIETLKNMLPYNSGKNICDCYERKNSFNSCSVNYFFNNSFICAHYNKTSDLDFYYNNRDYIRYINLEI</sequence>
<protein>
    <submittedName>
        <fullName evidence="2">Uncharacterized protein</fullName>
    </submittedName>
</protein>
<reference evidence="2" key="1">
    <citation type="submission" date="2016-11" db="UniProtKB">
        <authorList>
            <consortium name="WormBaseParasite"/>
        </authorList>
    </citation>
    <scope>IDENTIFICATION</scope>
    <source>
        <strain evidence="2">KR3021</strain>
    </source>
</reference>
<proteinExistence type="predicted"/>
<name>A0AC35TM02_9BILA</name>
<evidence type="ECO:0000313" key="2">
    <source>
        <dbReference type="WBParaSite" id="RSKR_0000187325.1"/>
    </source>
</evidence>
<organism evidence="1 2">
    <name type="scientific">Rhabditophanes sp. KR3021</name>
    <dbReference type="NCBI Taxonomy" id="114890"/>
    <lineage>
        <taxon>Eukaryota</taxon>
        <taxon>Metazoa</taxon>
        <taxon>Ecdysozoa</taxon>
        <taxon>Nematoda</taxon>
        <taxon>Chromadorea</taxon>
        <taxon>Rhabditida</taxon>
        <taxon>Tylenchina</taxon>
        <taxon>Panagrolaimomorpha</taxon>
        <taxon>Strongyloidoidea</taxon>
        <taxon>Alloionematidae</taxon>
        <taxon>Rhabditophanes</taxon>
    </lineage>
</organism>
<dbReference type="Proteomes" id="UP000095286">
    <property type="component" value="Unplaced"/>
</dbReference>
<evidence type="ECO:0000313" key="1">
    <source>
        <dbReference type="Proteomes" id="UP000095286"/>
    </source>
</evidence>
<accession>A0AC35TM02</accession>